<accession>A0A2S8SXD0</accession>
<keyword evidence="5" id="KW-0808">Transferase</keyword>
<comment type="catalytic activity">
    <reaction evidence="5">
        <text>3'-dephospho-CoA + ATP = ADP + CoA + H(+)</text>
        <dbReference type="Rhea" id="RHEA:18245"/>
        <dbReference type="ChEBI" id="CHEBI:15378"/>
        <dbReference type="ChEBI" id="CHEBI:30616"/>
        <dbReference type="ChEBI" id="CHEBI:57287"/>
        <dbReference type="ChEBI" id="CHEBI:57328"/>
        <dbReference type="ChEBI" id="CHEBI:456216"/>
        <dbReference type="EC" id="2.7.1.24"/>
    </reaction>
</comment>
<dbReference type="CDD" id="cd02022">
    <property type="entry name" value="DPCK"/>
    <property type="match status" value="1"/>
</dbReference>
<dbReference type="RefSeq" id="WP_105482190.1">
    <property type="nucleotide sequence ID" value="NZ_NIGF01000001.1"/>
</dbReference>
<dbReference type="HAMAP" id="MF_00376">
    <property type="entry name" value="Dephospho_CoA_kinase"/>
    <property type="match status" value="1"/>
</dbReference>
<comment type="subcellular location">
    <subcellularLocation>
        <location evidence="5">Cytoplasm</location>
    </subcellularLocation>
</comment>
<proteinExistence type="inferred from homology"/>
<evidence type="ECO:0000256" key="4">
    <source>
        <dbReference type="ARBA" id="ARBA00022993"/>
    </source>
</evidence>
<dbReference type="Proteomes" id="UP000237684">
    <property type="component" value="Unassembled WGS sequence"/>
</dbReference>
<keyword evidence="3 5" id="KW-0067">ATP-binding</keyword>
<dbReference type="NCBIfam" id="TIGR00152">
    <property type="entry name" value="dephospho-CoA kinase"/>
    <property type="match status" value="1"/>
</dbReference>
<keyword evidence="5 7" id="KW-0418">Kinase</keyword>
<dbReference type="FunCoup" id="A0A2S8SXD0">
    <property type="interactions" value="403"/>
</dbReference>
<dbReference type="EC" id="2.7.1.24" evidence="5 6"/>
<organism evidence="7 8">
    <name type="scientific">Abditibacterium utsteinense</name>
    <dbReference type="NCBI Taxonomy" id="1960156"/>
    <lineage>
        <taxon>Bacteria</taxon>
        <taxon>Pseudomonadati</taxon>
        <taxon>Abditibacteriota</taxon>
        <taxon>Abditibacteriia</taxon>
        <taxon>Abditibacteriales</taxon>
        <taxon>Abditibacteriaceae</taxon>
        <taxon>Abditibacterium</taxon>
    </lineage>
</organism>
<keyword evidence="8" id="KW-1185">Reference proteome</keyword>
<comment type="function">
    <text evidence="5">Catalyzes the phosphorylation of the 3'-hydroxyl group of dephosphocoenzyme A to form coenzyme A.</text>
</comment>
<comment type="similarity">
    <text evidence="1 5">Belongs to the CoaE family.</text>
</comment>
<keyword evidence="2 5" id="KW-0547">Nucleotide-binding</keyword>
<dbReference type="AlphaFoldDB" id="A0A2S8SXD0"/>
<evidence type="ECO:0000313" key="7">
    <source>
        <dbReference type="EMBL" id="PQV65455.1"/>
    </source>
</evidence>
<dbReference type="InParanoid" id="A0A2S8SXD0"/>
<protein>
    <recommendedName>
        <fullName evidence="5 6">Dephospho-CoA kinase</fullName>
        <ecNumber evidence="5 6">2.7.1.24</ecNumber>
    </recommendedName>
    <alternativeName>
        <fullName evidence="5">Dephosphocoenzyme A kinase</fullName>
    </alternativeName>
</protein>
<dbReference type="OrthoDB" id="9812943at2"/>
<keyword evidence="4 5" id="KW-0173">Coenzyme A biosynthesis</keyword>
<name>A0A2S8SXD0_9BACT</name>
<reference evidence="7 8" key="1">
    <citation type="journal article" date="2018" name="Syst. Appl. Microbiol.">
        <title>Abditibacterium utsteinense sp. nov., the first cultivated member of candidate phylum FBP, isolated from ice-free Antarctic soil samples.</title>
        <authorList>
            <person name="Tahon G."/>
            <person name="Tytgat B."/>
            <person name="Lebbe L."/>
            <person name="Carlier A."/>
            <person name="Willems A."/>
        </authorList>
    </citation>
    <scope>NUCLEOTIDE SEQUENCE [LARGE SCALE GENOMIC DNA]</scope>
    <source>
        <strain evidence="7 8">LMG 29911</strain>
    </source>
</reference>
<comment type="pathway">
    <text evidence="5">Cofactor biosynthesis; coenzyme A biosynthesis; CoA from (R)-pantothenate: step 5/5.</text>
</comment>
<keyword evidence="5" id="KW-0963">Cytoplasm</keyword>
<evidence type="ECO:0000313" key="8">
    <source>
        <dbReference type="Proteomes" id="UP000237684"/>
    </source>
</evidence>
<evidence type="ECO:0000256" key="6">
    <source>
        <dbReference type="NCBIfam" id="TIGR00152"/>
    </source>
</evidence>
<dbReference type="PROSITE" id="PS51219">
    <property type="entry name" value="DPCK"/>
    <property type="match status" value="1"/>
</dbReference>
<sequence length="200" mass="21878">MKILGLTGDIACGKSTVARILSERGAATLDADLLVRDLYADASFAARVQQLFESDVRDENGGIDRAKLGAVVFNNAAQLQQLETLVHPEVAALRAQKLSEFKTLGQKVVVVEAVKLLESGQGSGCDEIWCVVCDSEVQLQRLTKRRGLSETESRLRLESQPSREAKAELAGEVRLVWIENNTSVAQLAAQVARQWTRFLA</sequence>
<evidence type="ECO:0000256" key="1">
    <source>
        <dbReference type="ARBA" id="ARBA00009018"/>
    </source>
</evidence>
<dbReference type="EMBL" id="NIGF01000001">
    <property type="protein sequence ID" value="PQV65455.1"/>
    <property type="molecule type" value="Genomic_DNA"/>
</dbReference>
<dbReference type="GO" id="GO:0015937">
    <property type="term" value="P:coenzyme A biosynthetic process"/>
    <property type="evidence" value="ECO:0007669"/>
    <property type="project" value="UniProtKB-UniRule"/>
</dbReference>
<dbReference type="InterPro" id="IPR027417">
    <property type="entry name" value="P-loop_NTPase"/>
</dbReference>
<evidence type="ECO:0000256" key="5">
    <source>
        <dbReference type="HAMAP-Rule" id="MF_00376"/>
    </source>
</evidence>
<evidence type="ECO:0000256" key="2">
    <source>
        <dbReference type="ARBA" id="ARBA00022741"/>
    </source>
</evidence>
<evidence type="ECO:0000256" key="3">
    <source>
        <dbReference type="ARBA" id="ARBA00022840"/>
    </source>
</evidence>
<gene>
    <name evidence="5" type="primary">coaE</name>
    <name evidence="7" type="ORF">B1R32_101197</name>
</gene>
<dbReference type="InterPro" id="IPR001977">
    <property type="entry name" value="Depp_CoAkinase"/>
</dbReference>
<feature type="binding site" evidence="5">
    <location>
        <begin position="11"/>
        <end position="16"/>
    </location>
    <ligand>
        <name>ATP</name>
        <dbReference type="ChEBI" id="CHEBI:30616"/>
    </ligand>
</feature>
<dbReference type="GO" id="GO:0005524">
    <property type="term" value="F:ATP binding"/>
    <property type="evidence" value="ECO:0007669"/>
    <property type="project" value="UniProtKB-UniRule"/>
</dbReference>
<dbReference type="SUPFAM" id="SSF52540">
    <property type="entry name" value="P-loop containing nucleoside triphosphate hydrolases"/>
    <property type="match status" value="1"/>
</dbReference>
<dbReference type="GO" id="GO:0005737">
    <property type="term" value="C:cytoplasm"/>
    <property type="evidence" value="ECO:0007669"/>
    <property type="project" value="UniProtKB-SubCell"/>
</dbReference>
<dbReference type="PANTHER" id="PTHR10695:SF46">
    <property type="entry name" value="BIFUNCTIONAL COENZYME A SYNTHASE-RELATED"/>
    <property type="match status" value="1"/>
</dbReference>
<dbReference type="PANTHER" id="PTHR10695">
    <property type="entry name" value="DEPHOSPHO-COA KINASE-RELATED"/>
    <property type="match status" value="1"/>
</dbReference>
<dbReference type="Gene3D" id="3.40.50.300">
    <property type="entry name" value="P-loop containing nucleotide triphosphate hydrolases"/>
    <property type="match status" value="1"/>
</dbReference>
<dbReference type="Pfam" id="PF01121">
    <property type="entry name" value="CoaE"/>
    <property type="match status" value="1"/>
</dbReference>
<dbReference type="GO" id="GO:0004140">
    <property type="term" value="F:dephospho-CoA kinase activity"/>
    <property type="evidence" value="ECO:0007669"/>
    <property type="project" value="UniProtKB-UniRule"/>
</dbReference>
<dbReference type="UniPathway" id="UPA00241">
    <property type="reaction ID" value="UER00356"/>
</dbReference>
<comment type="caution">
    <text evidence="7">The sequence shown here is derived from an EMBL/GenBank/DDBJ whole genome shotgun (WGS) entry which is preliminary data.</text>
</comment>